<feature type="domain" description="HTH marR-type" evidence="1">
    <location>
        <begin position="1"/>
        <end position="79"/>
    </location>
</feature>
<dbReference type="InterPro" id="IPR000835">
    <property type="entry name" value="HTH_MarR-typ"/>
</dbReference>
<dbReference type="GO" id="GO:0003700">
    <property type="term" value="F:DNA-binding transcription factor activity"/>
    <property type="evidence" value="ECO:0007669"/>
    <property type="project" value="InterPro"/>
</dbReference>
<dbReference type="PANTHER" id="PTHR33164">
    <property type="entry name" value="TRANSCRIPTIONAL REGULATOR, MARR FAMILY"/>
    <property type="match status" value="1"/>
</dbReference>
<proteinExistence type="predicted"/>
<sequence length="94" mass="10076">MLSPSGMTNRLDRLVAAGFITRRADPADRRGSLISLTRSGETVTNLAVKDVAAAENELFGRISATERLRFDRTLNKLLDQLTAAATAAGTATTR</sequence>
<gene>
    <name evidence="2" type="ORF">UFOPK4354_01975</name>
</gene>
<evidence type="ECO:0000259" key="1">
    <source>
        <dbReference type="PROSITE" id="PS50995"/>
    </source>
</evidence>
<accession>A0A6J7UY19</accession>
<dbReference type="Gene3D" id="1.10.10.10">
    <property type="entry name" value="Winged helix-like DNA-binding domain superfamily/Winged helix DNA-binding domain"/>
    <property type="match status" value="1"/>
</dbReference>
<organism evidence="2">
    <name type="scientific">freshwater metagenome</name>
    <dbReference type="NCBI Taxonomy" id="449393"/>
    <lineage>
        <taxon>unclassified sequences</taxon>
        <taxon>metagenomes</taxon>
        <taxon>ecological metagenomes</taxon>
    </lineage>
</organism>
<dbReference type="AlphaFoldDB" id="A0A6J7UY19"/>
<reference evidence="2" key="1">
    <citation type="submission" date="2020-05" db="EMBL/GenBank/DDBJ databases">
        <authorList>
            <person name="Chiriac C."/>
            <person name="Salcher M."/>
            <person name="Ghai R."/>
            <person name="Kavagutti S V."/>
        </authorList>
    </citation>
    <scope>NUCLEOTIDE SEQUENCE</scope>
</reference>
<dbReference type="InterPro" id="IPR036390">
    <property type="entry name" value="WH_DNA-bd_sf"/>
</dbReference>
<protein>
    <submittedName>
        <fullName evidence="2">Unannotated protein</fullName>
    </submittedName>
</protein>
<dbReference type="PROSITE" id="PS50995">
    <property type="entry name" value="HTH_MARR_2"/>
    <property type="match status" value="1"/>
</dbReference>
<dbReference type="SUPFAM" id="SSF46785">
    <property type="entry name" value="Winged helix' DNA-binding domain"/>
    <property type="match status" value="1"/>
</dbReference>
<name>A0A6J7UY19_9ZZZZ</name>
<dbReference type="EMBL" id="CAFBQW010000318">
    <property type="protein sequence ID" value="CAB5069318.1"/>
    <property type="molecule type" value="Genomic_DNA"/>
</dbReference>
<evidence type="ECO:0000313" key="2">
    <source>
        <dbReference type="EMBL" id="CAB5069318.1"/>
    </source>
</evidence>
<dbReference type="InterPro" id="IPR039422">
    <property type="entry name" value="MarR/SlyA-like"/>
</dbReference>
<dbReference type="PRINTS" id="PR00598">
    <property type="entry name" value="HTHMARR"/>
</dbReference>
<dbReference type="InterPro" id="IPR036388">
    <property type="entry name" value="WH-like_DNA-bd_sf"/>
</dbReference>
<dbReference type="PANTHER" id="PTHR33164:SF104">
    <property type="entry name" value="TRANSCRIPTIONAL REGULATORY PROTEIN"/>
    <property type="match status" value="1"/>
</dbReference>
<dbReference type="Pfam" id="PF01047">
    <property type="entry name" value="MarR"/>
    <property type="match status" value="1"/>
</dbReference>
<dbReference type="GO" id="GO:0006950">
    <property type="term" value="P:response to stress"/>
    <property type="evidence" value="ECO:0007669"/>
    <property type="project" value="TreeGrafter"/>
</dbReference>